<feature type="transmembrane region" description="Helical" evidence="6">
    <location>
        <begin position="218"/>
        <end position="237"/>
    </location>
</feature>
<dbReference type="PROSITE" id="PS00216">
    <property type="entry name" value="SUGAR_TRANSPORT_1"/>
    <property type="match status" value="1"/>
</dbReference>
<evidence type="ECO:0000256" key="6">
    <source>
        <dbReference type="SAM" id="Phobius"/>
    </source>
</evidence>
<dbReference type="EMBL" id="WVHK01000102">
    <property type="protein sequence ID" value="MXV21513.1"/>
    <property type="molecule type" value="Genomic_DNA"/>
</dbReference>
<dbReference type="PANTHER" id="PTHR23511:SF34">
    <property type="entry name" value="SYNAPTIC VESICLE GLYCOPROTEIN 2"/>
    <property type="match status" value="1"/>
</dbReference>
<feature type="transmembrane region" description="Helical" evidence="6">
    <location>
        <begin position="299"/>
        <end position="316"/>
    </location>
</feature>
<feature type="transmembrane region" description="Helical" evidence="6">
    <location>
        <begin position="184"/>
        <end position="206"/>
    </location>
</feature>
<evidence type="ECO:0000256" key="5">
    <source>
        <dbReference type="ARBA" id="ARBA00023136"/>
    </source>
</evidence>
<evidence type="ECO:0000259" key="7">
    <source>
        <dbReference type="PROSITE" id="PS50850"/>
    </source>
</evidence>
<reference evidence="8 9" key="1">
    <citation type="submission" date="2019-11" db="EMBL/GenBank/DDBJ databases">
        <title>Genome sequence of Deinococcus xianganensis Y35, AI-2 producing algicidal bacterium, isolated from lake water.</title>
        <authorList>
            <person name="Li Y."/>
        </authorList>
    </citation>
    <scope>NUCLEOTIDE SEQUENCE [LARGE SCALE GENOMIC DNA]</scope>
    <source>
        <strain evidence="8 9">Y35</strain>
    </source>
</reference>
<proteinExistence type="predicted"/>
<dbReference type="Pfam" id="PF00083">
    <property type="entry name" value="Sugar_tr"/>
    <property type="match status" value="1"/>
</dbReference>
<keyword evidence="2" id="KW-0813">Transport</keyword>
<dbReference type="InterPro" id="IPR020846">
    <property type="entry name" value="MFS_dom"/>
</dbReference>
<dbReference type="PROSITE" id="PS00217">
    <property type="entry name" value="SUGAR_TRANSPORT_2"/>
    <property type="match status" value="1"/>
</dbReference>
<evidence type="ECO:0000256" key="4">
    <source>
        <dbReference type="ARBA" id="ARBA00022989"/>
    </source>
</evidence>
<keyword evidence="3 6" id="KW-0812">Transmembrane</keyword>
<feature type="transmembrane region" description="Helical" evidence="6">
    <location>
        <begin position="450"/>
        <end position="469"/>
    </location>
</feature>
<dbReference type="GO" id="GO:0022857">
    <property type="term" value="F:transmembrane transporter activity"/>
    <property type="evidence" value="ECO:0007669"/>
    <property type="project" value="InterPro"/>
</dbReference>
<feature type="transmembrane region" description="Helical" evidence="6">
    <location>
        <begin position="151"/>
        <end position="172"/>
    </location>
</feature>
<feature type="transmembrane region" description="Helical" evidence="6">
    <location>
        <begin position="362"/>
        <end position="379"/>
    </location>
</feature>
<feature type="transmembrane region" description="Helical" evidence="6">
    <location>
        <begin position="385"/>
        <end position="409"/>
    </location>
</feature>
<name>A0A6I4YWM7_9DEIO</name>
<organism evidence="8 9">
    <name type="scientific">Deinococcus xianganensis</name>
    <dbReference type="NCBI Taxonomy" id="1507289"/>
    <lineage>
        <taxon>Bacteria</taxon>
        <taxon>Thermotogati</taxon>
        <taxon>Deinococcota</taxon>
        <taxon>Deinococci</taxon>
        <taxon>Deinococcales</taxon>
        <taxon>Deinococcaceae</taxon>
        <taxon>Deinococcus</taxon>
    </lineage>
</organism>
<keyword evidence="5 6" id="KW-0472">Membrane</keyword>
<comment type="subcellular location">
    <subcellularLocation>
        <location evidence="1">Membrane</location>
        <topology evidence="1">Multi-pass membrane protein</topology>
    </subcellularLocation>
</comment>
<dbReference type="InterPro" id="IPR036259">
    <property type="entry name" value="MFS_trans_sf"/>
</dbReference>
<dbReference type="GO" id="GO:0016020">
    <property type="term" value="C:membrane"/>
    <property type="evidence" value="ECO:0007669"/>
    <property type="project" value="UniProtKB-SubCell"/>
</dbReference>
<dbReference type="InterPro" id="IPR005829">
    <property type="entry name" value="Sugar_transporter_CS"/>
</dbReference>
<gene>
    <name evidence="8" type="ORF">GLX28_17975</name>
</gene>
<feature type="transmembrane region" description="Helical" evidence="6">
    <location>
        <begin position="92"/>
        <end position="114"/>
    </location>
</feature>
<dbReference type="Gene3D" id="1.20.1250.20">
    <property type="entry name" value="MFS general substrate transporter like domains"/>
    <property type="match status" value="1"/>
</dbReference>
<accession>A0A6I4YWM7</accession>
<evidence type="ECO:0000256" key="1">
    <source>
        <dbReference type="ARBA" id="ARBA00004141"/>
    </source>
</evidence>
<dbReference type="PROSITE" id="PS50850">
    <property type="entry name" value="MFS"/>
    <property type="match status" value="1"/>
</dbReference>
<dbReference type="InterPro" id="IPR005828">
    <property type="entry name" value="MFS_sugar_transport-like"/>
</dbReference>
<feature type="domain" description="Major facilitator superfamily (MFS) profile" evidence="7">
    <location>
        <begin position="58"/>
        <end position="474"/>
    </location>
</feature>
<comment type="caution">
    <text evidence="8">The sequence shown here is derived from an EMBL/GenBank/DDBJ whole genome shotgun (WGS) entry which is preliminary data.</text>
</comment>
<keyword evidence="9" id="KW-1185">Reference proteome</keyword>
<dbReference type="Proteomes" id="UP000430519">
    <property type="component" value="Unassembled WGS sequence"/>
</dbReference>
<evidence type="ECO:0000256" key="2">
    <source>
        <dbReference type="ARBA" id="ARBA00022448"/>
    </source>
</evidence>
<feature type="transmembrane region" description="Helical" evidence="6">
    <location>
        <begin position="126"/>
        <end position="145"/>
    </location>
</feature>
<feature type="transmembrane region" description="Helical" evidence="6">
    <location>
        <begin position="421"/>
        <end position="444"/>
    </location>
</feature>
<evidence type="ECO:0000256" key="3">
    <source>
        <dbReference type="ARBA" id="ARBA00022692"/>
    </source>
</evidence>
<feature type="transmembrane region" description="Helical" evidence="6">
    <location>
        <begin position="336"/>
        <end position="355"/>
    </location>
</feature>
<sequence length="484" mass="51131">MRSGGARARPGTLYTERVTERPTRLYLPDDVPAAPLPGTTTVDAVIESLGVGAFQIRLLLICGLTFAADAMEVLLMGFALPGVNATFGLPPGALGATMLLSATFAGMLVGAPFWGRQADVYGRRPVFLVTVLAGVIFGLVGAMAPNIWVLVAARVLAGFAIGGTMAVDYALMAEFVPRRVRGRFLVLTEGFWAIGTVMIAALAYLIGQLLPPQEGWRMLVLIAALPGVVGLLVRTGVPDSPRWLLSRGRVEEAHAALIRVAQLNGQDPPLLALAPPRRVPARPPRWAALLSPQLRDRTLLLALAWFGMSLGYYGIFSWLPTYLRTQGVDLPEAYRLAMILALAQIPGYLLSSLLVEWVGRRVTLVGFMLASAAGAYLFMLSSEPAWTLLASGLLSFSLLGAWGALYAFAAEVFPTTLRATGMGTVSAAARLGSLISPVAGGLLLSGNLGQALTVFAASFIISAGCVWATGLEPRGQAVPEGEHG</sequence>
<keyword evidence="4 6" id="KW-1133">Transmembrane helix</keyword>
<evidence type="ECO:0000313" key="9">
    <source>
        <dbReference type="Proteomes" id="UP000430519"/>
    </source>
</evidence>
<dbReference type="PANTHER" id="PTHR23511">
    <property type="entry name" value="SYNAPTIC VESICLE GLYCOPROTEIN 2"/>
    <property type="match status" value="1"/>
</dbReference>
<feature type="transmembrane region" description="Helical" evidence="6">
    <location>
        <begin position="58"/>
        <end position="80"/>
    </location>
</feature>
<protein>
    <submittedName>
        <fullName evidence="8">MFS transporter</fullName>
    </submittedName>
</protein>
<dbReference type="SUPFAM" id="SSF103473">
    <property type="entry name" value="MFS general substrate transporter"/>
    <property type="match status" value="1"/>
</dbReference>
<dbReference type="CDD" id="cd17316">
    <property type="entry name" value="MFS_SV2_like"/>
    <property type="match status" value="1"/>
</dbReference>
<dbReference type="AlphaFoldDB" id="A0A6I4YWM7"/>
<evidence type="ECO:0000313" key="8">
    <source>
        <dbReference type="EMBL" id="MXV21513.1"/>
    </source>
</evidence>